<gene>
    <name evidence="2" type="ordered locus">VIBHAR_00775</name>
</gene>
<dbReference type="PATRIC" id="fig|338187.25.peg.1839"/>
<name>A7N0G7_VIBC1</name>
<dbReference type="EMBL" id="CP000789">
    <property type="protein sequence ID" value="ABU69776.1"/>
    <property type="molecule type" value="Genomic_DNA"/>
</dbReference>
<sequence length="43" mass="4409">MSSVDKLVREVLVEPLPGHGASQQTFGNDGGCGAPGLGQVDER</sequence>
<protein>
    <submittedName>
        <fullName evidence="2">Uncharacterized protein</fullName>
    </submittedName>
</protein>
<evidence type="ECO:0000313" key="3">
    <source>
        <dbReference type="Proteomes" id="UP000008152"/>
    </source>
</evidence>
<dbReference type="KEGG" id="vha:VIBHAR_00775"/>
<organism evidence="2 3">
    <name type="scientific">Vibrio campbellii (strain ATCC BAA-1116)</name>
    <dbReference type="NCBI Taxonomy" id="2902295"/>
    <lineage>
        <taxon>Bacteria</taxon>
        <taxon>Pseudomonadati</taxon>
        <taxon>Pseudomonadota</taxon>
        <taxon>Gammaproteobacteria</taxon>
        <taxon>Vibrionales</taxon>
        <taxon>Vibrionaceae</taxon>
        <taxon>Vibrio</taxon>
    </lineage>
</organism>
<evidence type="ECO:0000313" key="2">
    <source>
        <dbReference type="EMBL" id="ABU69776.1"/>
    </source>
</evidence>
<reference evidence="2 3" key="1">
    <citation type="submission" date="2007-08" db="EMBL/GenBank/DDBJ databases">
        <authorList>
            <consortium name="The Vibrio harveyi Genome Sequencing Project"/>
            <person name="Bassler B."/>
            <person name="Clifton S.W."/>
            <person name="Fulton L."/>
            <person name="Delehaunty K."/>
            <person name="Fronick C."/>
            <person name="Harrison M."/>
            <person name="Markivic C."/>
            <person name="Fulton R."/>
            <person name="Tin-Wollam A.-M."/>
            <person name="Shah N."/>
            <person name="Pepin K."/>
            <person name="Nash W."/>
            <person name="Thiruvilangam P."/>
            <person name="Bhonagiri V."/>
            <person name="Waters C."/>
            <person name="Tu K.C."/>
            <person name="Irgon J."/>
            <person name="Wilson R.K."/>
        </authorList>
    </citation>
    <scope>NUCLEOTIDE SEQUENCE [LARGE SCALE GENOMIC DNA]</scope>
    <source>
        <strain evidence="3">ATCC BAA-1116 / BB120</strain>
    </source>
</reference>
<evidence type="ECO:0000256" key="1">
    <source>
        <dbReference type="SAM" id="MobiDB-lite"/>
    </source>
</evidence>
<proteinExistence type="predicted"/>
<dbReference type="AlphaFoldDB" id="A7N0G7"/>
<dbReference type="Proteomes" id="UP000008152">
    <property type="component" value="Chromosome I"/>
</dbReference>
<accession>A7N0G7</accession>
<feature type="region of interest" description="Disordered" evidence="1">
    <location>
        <begin position="16"/>
        <end position="43"/>
    </location>
</feature>